<reference evidence="4" key="1">
    <citation type="journal article" date="2019" name="Int. J. Syst. Evol. Microbiol.">
        <title>The Global Catalogue of Microorganisms (GCM) 10K type strain sequencing project: providing services to taxonomists for standard genome sequencing and annotation.</title>
        <authorList>
            <consortium name="The Broad Institute Genomics Platform"/>
            <consortium name="The Broad Institute Genome Sequencing Center for Infectious Disease"/>
            <person name="Wu L."/>
            <person name="Ma J."/>
        </authorList>
    </citation>
    <scope>NUCLEOTIDE SEQUENCE [LARGE SCALE GENOMIC DNA]</scope>
    <source>
        <strain evidence="4">NBRC 108565</strain>
    </source>
</reference>
<dbReference type="Proteomes" id="UP001321475">
    <property type="component" value="Chromosome"/>
</dbReference>
<dbReference type="SUPFAM" id="SSF82171">
    <property type="entry name" value="DPP6 N-terminal domain-like"/>
    <property type="match status" value="1"/>
</dbReference>
<dbReference type="Pfam" id="PF10646">
    <property type="entry name" value="Germane"/>
    <property type="match status" value="1"/>
</dbReference>
<dbReference type="SMART" id="SM00909">
    <property type="entry name" value="Germane"/>
    <property type="match status" value="1"/>
</dbReference>
<dbReference type="InterPro" id="IPR059026">
    <property type="entry name" value="LpqB_N"/>
</dbReference>
<evidence type="ECO:0000313" key="4">
    <source>
        <dbReference type="Proteomes" id="UP001321475"/>
    </source>
</evidence>
<dbReference type="Pfam" id="PF10647">
    <property type="entry name" value="Gmad1"/>
    <property type="match status" value="1"/>
</dbReference>
<dbReference type="EMBL" id="AP027729">
    <property type="protein sequence ID" value="BDZ42909.1"/>
    <property type="molecule type" value="Genomic_DNA"/>
</dbReference>
<evidence type="ECO:0000313" key="3">
    <source>
        <dbReference type="EMBL" id="BDZ42909.1"/>
    </source>
</evidence>
<evidence type="ECO:0000256" key="1">
    <source>
        <dbReference type="SAM" id="Phobius"/>
    </source>
</evidence>
<keyword evidence="1" id="KW-1133">Transmembrane helix</keyword>
<evidence type="ECO:0000259" key="2">
    <source>
        <dbReference type="SMART" id="SM00909"/>
    </source>
</evidence>
<keyword evidence="1" id="KW-0472">Membrane</keyword>
<proteinExistence type="predicted"/>
<dbReference type="InterPro" id="IPR018910">
    <property type="entry name" value="LpqB_C"/>
</dbReference>
<accession>A0ABM8G4D4</accession>
<feature type="domain" description="GerMN" evidence="2">
    <location>
        <begin position="226"/>
        <end position="323"/>
    </location>
</feature>
<protein>
    <recommendedName>
        <fullName evidence="2">GerMN domain-containing protein</fullName>
    </recommendedName>
</protein>
<keyword evidence="4" id="KW-1185">Reference proteome</keyword>
<dbReference type="Pfam" id="PF25976">
    <property type="entry name" value="LpqB_N"/>
    <property type="match status" value="1"/>
</dbReference>
<feature type="transmembrane region" description="Helical" evidence="1">
    <location>
        <begin position="26"/>
        <end position="46"/>
    </location>
</feature>
<dbReference type="RefSeq" id="WP_286217292.1">
    <property type="nucleotide sequence ID" value="NZ_AP027729.1"/>
</dbReference>
<gene>
    <name evidence="3" type="ORF">GCM10025865_22080</name>
</gene>
<sequence>MTCGTDGTDGLGAPMARTTATAVRRALGLVVVLVLTALSAACASIPTSGPVVEGAAEPAAPLPIFLSPNPPPDDASPEQIVSGFLSAQGAGTTSDYDVARAYLSSAASEWDPSVTVTVYEGDPGLEIAEEPVEGSATVTGTVSVVGTIDDRGIYSEVRDGTTADLSFGLEQDDEGRWRISDAEDGLLIQSGIFPILYQQTTLYFPTPDRRYFVPDERWFPKSPKWQTFAVSAVLAGPAPWLQDAVVNVAPPGTTLLLQTVPVSDGVATVNLSAAVQSASAEDRSLLQAQIQAVVVGSYPRTQLFESIRSVQLTSEGTAIDVDTVDPLPTATVVGDAVAVSGGELMSVDGSTLRAVDGAPSLAGTDPTAIAVDGDLAAGGSATVYVRDGDDFIVALGPDGAPESALFDGRDLVAPSVDRFGWVWSGPAEGTLSAVSGEGERAGIAAPWLDDVTLLAVEVAPDGARAVVVTSAPGGPQVRVTGIVRDESGRPTSLTTPVRIAPSVVDVLDVSWTDDTKVAVLGRSGGEDSAVVQLAVVGGQTTALSRVPETVALTAGNGERTILVLDDKGVLYGRSESATIWVPQASDVDLVTYPE</sequence>
<name>A0ABM8G4D4_9CELL</name>
<keyword evidence="1" id="KW-0812">Transmembrane</keyword>
<dbReference type="InterPro" id="IPR019606">
    <property type="entry name" value="GerMN"/>
</dbReference>
<organism evidence="3 4">
    <name type="scientific">Paraoerskovia sediminicola</name>
    <dbReference type="NCBI Taxonomy" id="1138587"/>
    <lineage>
        <taxon>Bacteria</taxon>
        <taxon>Bacillati</taxon>
        <taxon>Actinomycetota</taxon>
        <taxon>Actinomycetes</taxon>
        <taxon>Micrococcales</taxon>
        <taxon>Cellulomonadaceae</taxon>
        <taxon>Paraoerskovia</taxon>
    </lineage>
</organism>